<evidence type="ECO:0000313" key="4">
    <source>
        <dbReference type="EMBL" id="GBF56374.1"/>
    </source>
</evidence>
<dbReference type="InterPro" id="IPR016181">
    <property type="entry name" value="Acyl_CoA_acyltransferase"/>
</dbReference>
<sequence length="170" mass="18117">MHIRAVTSALSAPERDDLTSLLIDAVEGGASLGFLKPLDEARAQSYWDGVSRAVAQGDKALLVAEIGGAILGTVQLVLDMPQNQPHRGEISKMIVHSRVRQLGLGSRLLAAAEDRARQGGKSLLVLDTQTGSPAEHLYTKAGYSPLPPLPDYALTPDGIPAATTIFWKRI</sequence>
<dbReference type="Proteomes" id="UP000245086">
    <property type="component" value="Unassembled WGS sequence"/>
</dbReference>
<dbReference type="InterPro" id="IPR050832">
    <property type="entry name" value="Bact_Acetyltransf"/>
</dbReference>
<comment type="caution">
    <text evidence="4">The sequence shown here is derived from an EMBL/GenBank/DDBJ whole genome shotgun (WGS) entry which is preliminary data.</text>
</comment>
<dbReference type="EMBL" id="BFBR01000001">
    <property type="protein sequence ID" value="GBF56374.1"/>
    <property type="molecule type" value="Genomic_DNA"/>
</dbReference>
<gene>
    <name evidence="4" type="primary">ttr</name>
    <name evidence="4" type="ORF">PbB2_00029</name>
</gene>
<evidence type="ECO:0000256" key="1">
    <source>
        <dbReference type="ARBA" id="ARBA00022679"/>
    </source>
</evidence>
<dbReference type="PROSITE" id="PS51186">
    <property type="entry name" value="GNAT"/>
    <property type="match status" value="1"/>
</dbReference>
<feature type="domain" description="N-acetyltransferase" evidence="3">
    <location>
        <begin position="1"/>
        <end position="170"/>
    </location>
</feature>
<dbReference type="Pfam" id="PF00583">
    <property type="entry name" value="Acetyltransf_1"/>
    <property type="match status" value="1"/>
</dbReference>
<reference evidence="4 5" key="1">
    <citation type="journal article" date="2018" name="Genome Announc.">
        <title>Draft Genome Sequence of "Candidatus Phycosocius bacilliformis," an Alphaproteobacterial Ectosymbiont of the Hydrocarbon-Producing Green Alga Botryococcus braunii.</title>
        <authorList>
            <person name="Tanabe Y."/>
            <person name="Yamaguchi H."/>
            <person name="Watanabe M.M."/>
        </authorList>
    </citation>
    <scope>NUCLEOTIDE SEQUENCE [LARGE SCALE GENOMIC DNA]</scope>
    <source>
        <strain evidence="4 5">BOTRYCO-2</strain>
    </source>
</reference>
<dbReference type="SUPFAM" id="SSF55729">
    <property type="entry name" value="Acyl-CoA N-acyltransferases (Nat)"/>
    <property type="match status" value="1"/>
</dbReference>
<accession>A0A2P2E5N1</accession>
<dbReference type="PANTHER" id="PTHR43877:SF2">
    <property type="entry name" value="AMINOALKYLPHOSPHONATE N-ACETYLTRANSFERASE-RELATED"/>
    <property type="match status" value="1"/>
</dbReference>
<name>A0A2P2E5N1_9PROT</name>
<dbReference type="OrthoDB" id="3389160at2"/>
<keyword evidence="5" id="KW-1185">Reference proteome</keyword>
<dbReference type="InterPro" id="IPR000182">
    <property type="entry name" value="GNAT_dom"/>
</dbReference>
<keyword evidence="1 4" id="KW-0808">Transferase</keyword>
<dbReference type="Gene3D" id="3.40.630.30">
    <property type="match status" value="1"/>
</dbReference>
<dbReference type="PANTHER" id="PTHR43877">
    <property type="entry name" value="AMINOALKYLPHOSPHONATE N-ACETYLTRANSFERASE-RELATED-RELATED"/>
    <property type="match status" value="1"/>
</dbReference>
<evidence type="ECO:0000259" key="3">
    <source>
        <dbReference type="PROSITE" id="PS51186"/>
    </source>
</evidence>
<dbReference type="AlphaFoldDB" id="A0A2P2E5N1"/>
<dbReference type="GO" id="GO:0016747">
    <property type="term" value="F:acyltransferase activity, transferring groups other than amino-acyl groups"/>
    <property type="evidence" value="ECO:0007669"/>
    <property type="project" value="InterPro"/>
</dbReference>
<protein>
    <submittedName>
        <fullName evidence="4">Acetyltransferase</fullName>
    </submittedName>
</protein>
<evidence type="ECO:0000313" key="5">
    <source>
        <dbReference type="Proteomes" id="UP000245086"/>
    </source>
</evidence>
<evidence type="ECO:0000256" key="2">
    <source>
        <dbReference type="ARBA" id="ARBA00023315"/>
    </source>
</evidence>
<proteinExistence type="predicted"/>
<keyword evidence="2" id="KW-0012">Acyltransferase</keyword>
<organism evidence="4 5">
    <name type="scientific">Candidatus Phycosocius bacilliformis</name>
    <dbReference type="NCBI Taxonomy" id="1445552"/>
    <lineage>
        <taxon>Bacteria</taxon>
        <taxon>Pseudomonadati</taxon>
        <taxon>Pseudomonadota</taxon>
        <taxon>Alphaproteobacteria</taxon>
        <taxon>Caulobacterales</taxon>
        <taxon>Caulobacterales incertae sedis</taxon>
        <taxon>Candidatus Phycosocius</taxon>
    </lineage>
</organism>
<dbReference type="CDD" id="cd04301">
    <property type="entry name" value="NAT_SF"/>
    <property type="match status" value="1"/>
</dbReference>